<proteinExistence type="predicted"/>
<sequence>MRTLLMYDDILILKMDLRLTKTLAIWFGRLVVLSFFYLSKLVEFD</sequence>
<organism evidence="2">
    <name type="scientific">Siphoviridae sp. ctHl62</name>
    <dbReference type="NCBI Taxonomy" id="2826235"/>
    <lineage>
        <taxon>Viruses</taxon>
        <taxon>Duplodnaviria</taxon>
        <taxon>Heunggongvirae</taxon>
        <taxon>Uroviricota</taxon>
        <taxon>Caudoviricetes</taxon>
    </lineage>
</organism>
<protein>
    <submittedName>
        <fullName evidence="2">Uncharacterized protein</fullName>
    </submittedName>
</protein>
<keyword evidence="1" id="KW-0812">Transmembrane</keyword>
<accession>A0A8S5MGZ2</accession>
<keyword evidence="1" id="KW-0472">Membrane</keyword>
<reference evidence="2" key="1">
    <citation type="journal article" date="2021" name="Proc. Natl. Acad. Sci. U.S.A.">
        <title>A Catalog of Tens of Thousands of Viruses from Human Metagenomes Reveals Hidden Associations with Chronic Diseases.</title>
        <authorList>
            <person name="Tisza M.J."/>
            <person name="Buck C.B."/>
        </authorList>
    </citation>
    <scope>NUCLEOTIDE SEQUENCE</scope>
    <source>
        <strain evidence="2">CtHl62</strain>
    </source>
</reference>
<feature type="transmembrane region" description="Helical" evidence="1">
    <location>
        <begin position="21"/>
        <end position="39"/>
    </location>
</feature>
<evidence type="ECO:0000256" key="1">
    <source>
        <dbReference type="SAM" id="Phobius"/>
    </source>
</evidence>
<dbReference type="EMBL" id="BK014899">
    <property type="protein sequence ID" value="DAD81319.1"/>
    <property type="molecule type" value="Genomic_DNA"/>
</dbReference>
<name>A0A8S5MGZ2_9CAUD</name>
<keyword evidence="1" id="KW-1133">Transmembrane helix</keyword>
<evidence type="ECO:0000313" key="2">
    <source>
        <dbReference type="EMBL" id="DAD81319.1"/>
    </source>
</evidence>